<sequence>MSRYDGLIIPRSYSEYINKTDAATLQQALQLSGVLSGAVAADDNKAVTSNAVNGALANLREKRLGEIFNSNEYWKVGMIGFYARPIIIKCIGTLGLYDIAMFGQECAAKLIRLGGSSTQVTYKYTKPPENNRMGYLFIKSNAVNTACTIFTVDIYINNIKKTLEKSSKEEYDNATSFEL</sequence>
<reference evidence="1" key="1">
    <citation type="journal article" date="2021" name="Proc. Natl. Acad. Sci. U.S.A.">
        <title>A Catalog of Tens of Thousands of Viruses from Human Metagenomes Reveals Hidden Associations with Chronic Diseases.</title>
        <authorList>
            <person name="Tisza M.J."/>
            <person name="Buck C.B."/>
        </authorList>
    </citation>
    <scope>NUCLEOTIDE SEQUENCE</scope>
    <source>
        <strain evidence="1">Ctzm5103</strain>
    </source>
</reference>
<organism evidence="1">
    <name type="scientific">Siphoviridae sp. ctzm5103</name>
    <dbReference type="NCBI Taxonomy" id="2825750"/>
    <lineage>
        <taxon>Viruses</taxon>
        <taxon>Duplodnaviria</taxon>
        <taxon>Heunggongvirae</taxon>
        <taxon>Uroviricota</taxon>
        <taxon>Caudoviricetes</taxon>
    </lineage>
</organism>
<name>A0A8S5TT83_9CAUD</name>
<evidence type="ECO:0000313" key="1">
    <source>
        <dbReference type="EMBL" id="DAF85417.1"/>
    </source>
</evidence>
<accession>A0A8S5TT83</accession>
<dbReference type="EMBL" id="BK015926">
    <property type="protein sequence ID" value="DAF85417.1"/>
    <property type="molecule type" value="Genomic_DNA"/>
</dbReference>
<proteinExistence type="predicted"/>
<protein>
    <submittedName>
        <fullName evidence="1">Uncharacterized protein</fullName>
    </submittedName>
</protein>